<evidence type="ECO:0000256" key="2">
    <source>
        <dbReference type="SAM" id="Phobius"/>
    </source>
</evidence>
<protein>
    <submittedName>
        <fullName evidence="3">Uncharacterized protein</fullName>
    </submittedName>
</protein>
<keyword evidence="2" id="KW-0472">Membrane</keyword>
<dbReference type="EMBL" id="CP000141">
    <property type="protein sequence ID" value="ABB14782.1"/>
    <property type="molecule type" value="Genomic_DNA"/>
</dbReference>
<keyword evidence="2" id="KW-0812">Transmembrane</keyword>
<keyword evidence="2" id="KW-1133">Transmembrane helix</keyword>
<reference evidence="3 4" key="1">
    <citation type="journal article" date="2005" name="PLoS Genet.">
        <title>Life in hot carbon monoxide: the complete genome sequence of Carboxydothermus hydrogenoformans Z-2901.</title>
        <authorList>
            <person name="Wu M."/>
            <person name="Ren Q."/>
            <person name="Durkin A.S."/>
            <person name="Daugherty S.C."/>
            <person name="Brinkac L.M."/>
            <person name="Dodson R.J."/>
            <person name="Madupu R."/>
            <person name="Sullivan S.A."/>
            <person name="Kolonay J.F."/>
            <person name="Haft D.H."/>
            <person name="Nelson W.C."/>
            <person name="Tallon L.J."/>
            <person name="Jones K.M."/>
            <person name="Ulrich L.E."/>
            <person name="Gonzalez J.M."/>
            <person name="Zhulin I.B."/>
            <person name="Robb F.T."/>
            <person name="Eisen J.A."/>
        </authorList>
    </citation>
    <scope>NUCLEOTIDE SEQUENCE [LARGE SCALE GENOMIC DNA]</scope>
    <source>
        <strain evidence="4">ATCC BAA-161 / DSM 6008 / Z-2901</strain>
    </source>
</reference>
<keyword evidence="4" id="KW-1185">Reference proteome</keyword>
<dbReference type="RefSeq" id="WP_011343131.1">
    <property type="nucleotide sequence ID" value="NC_007503.1"/>
</dbReference>
<feature type="transmembrane region" description="Helical" evidence="2">
    <location>
        <begin position="52"/>
        <end position="72"/>
    </location>
</feature>
<sequence>MNRLARKRPEKKAVLVITGKFIKEKISFAENINKFWYNYLSKVKKGEGAVRLFWQTFLAFIFTVCVLVLPAMDIETAIISQKPESSAITAFKSSGSIFARMGDVGLKRALTSGYVQKIGREVAIFPHIFVVDELIADATRVAVSFYFYSEKQPVDNEMGRLEVELDLPGAFKHSTFTGMQGENGGLNGYVFSEYTGNPRGIVVKGKYKDFSGSEQEFNIKIPFKLTATNFKEIGLNKKLGGSPEVELGKIILAPTQWVVVVNLRGSREELEAFRNLNLPVKLYSDGNPLELLGVGSSLGGIPPKLDEYFYFQPGGQEKGALVGVSWPDGNYREMYVDFTVNSRQKPKVEITPFNENIPGETLPKTPPERKEQSSVPVSKPLTGIEWVKENCKKLLAWITEKNYGKIREIAEEQVVLAIKDVFSNFQNYKLELVNFNYQENQKGYIVSLYVEIRNAQDNSYLGSSELMLQFTRKGEGYKLIKFSKN</sequence>
<feature type="region of interest" description="Disordered" evidence="1">
    <location>
        <begin position="353"/>
        <end position="375"/>
    </location>
</feature>
<name>Q3AFM9_CARHZ</name>
<evidence type="ECO:0000313" key="3">
    <source>
        <dbReference type="EMBL" id="ABB14782.1"/>
    </source>
</evidence>
<dbReference type="HOGENOM" id="CLU_562243_0_0_9"/>
<organism evidence="3 4">
    <name type="scientific">Carboxydothermus hydrogenoformans (strain ATCC BAA-161 / DSM 6008 / Z-2901)</name>
    <dbReference type="NCBI Taxonomy" id="246194"/>
    <lineage>
        <taxon>Bacteria</taxon>
        <taxon>Bacillati</taxon>
        <taxon>Bacillota</taxon>
        <taxon>Clostridia</taxon>
        <taxon>Thermoanaerobacterales</taxon>
        <taxon>Thermoanaerobacteraceae</taxon>
        <taxon>Carboxydothermus</taxon>
    </lineage>
</organism>
<dbReference type="Proteomes" id="UP000002706">
    <property type="component" value="Chromosome"/>
</dbReference>
<dbReference type="InParanoid" id="Q3AFM9"/>
<dbReference type="STRING" id="246194.CHY_0183"/>
<dbReference type="KEGG" id="chy:CHY_0183"/>
<evidence type="ECO:0000256" key="1">
    <source>
        <dbReference type="SAM" id="MobiDB-lite"/>
    </source>
</evidence>
<accession>Q3AFM9</accession>
<gene>
    <name evidence="3" type="ordered locus">CHY_0183</name>
</gene>
<proteinExistence type="predicted"/>
<evidence type="ECO:0000313" key="4">
    <source>
        <dbReference type="Proteomes" id="UP000002706"/>
    </source>
</evidence>
<dbReference type="AlphaFoldDB" id="Q3AFM9"/>